<evidence type="ECO:0000256" key="6">
    <source>
        <dbReference type="SAM" id="MobiDB-lite"/>
    </source>
</evidence>
<feature type="region of interest" description="Disordered" evidence="6">
    <location>
        <begin position="164"/>
        <end position="185"/>
    </location>
</feature>
<dbReference type="KEGG" id="vg:6218840"/>
<dbReference type="GO" id="GO:0046797">
    <property type="term" value="P:viral procapsid maturation"/>
    <property type="evidence" value="ECO:0007669"/>
    <property type="project" value="UniProtKB-KW"/>
</dbReference>
<feature type="region of interest" description="Disordered" evidence="6">
    <location>
        <begin position="655"/>
        <end position="686"/>
    </location>
</feature>
<organism evidence="9 10">
    <name type="scientific">Lactococcus phage 1706</name>
    <dbReference type="NCBI Taxonomy" id="475178"/>
    <lineage>
        <taxon>Viruses</taxon>
        <taxon>Duplodnaviria</taxon>
        <taxon>Heunggongvirae</taxon>
        <taxon>Uroviricota</taxon>
        <taxon>Caudoviricetes</taxon>
        <taxon>Fremauxvirus</taxon>
        <taxon>Fremauxvirus fv1706</taxon>
    </lineage>
</organism>
<feature type="region of interest" description="Disordered" evidence="6">
    <location>
        <begin position="218"/>
        <end position="252"/>
    </location>
</feature>
<dbReference type="RefSeq" id="YP_001828658.1">
    <property type="nucleotide sequence ID" value="NC_010576.1"/>
</dbReference>
<name>B2BTH4_9CAUD</name>
<keyword evidence="3" id="KW-0378">Hydrolase</keyword>
<dbReference type="OrthoDB" id="559at10239"/>
<feature type="domain" description="Prohead serine protease" evidence="7">
    <location>
        <begin position="23"/>
        <end position="133"/>
    </location>
</feature>
<sequence>MKKDYDFSGWVTKNDIVCTDGVTIKQGAFSGNEGQKVPLVWNHNYGSNDNVLGHIILHNTDQGVYGYGHFNDTSAGQNAKVQLQHGDLNSMSIGAKNIKRVQPGNQVIHGNIYEVSLVMAPANSGALIDHVMTHGDEEGERAIVYTGNRVLLSEDLPDEDIITHAEGEDNVSKNDTKTTTPAEDKSKDLDVEAVFATLSPEQIEAVAAVIGAVMEESGLDPEQEGAEDPETEDETAESEVAQSENLKGDDTLKHNAFNTTETVIAASGAGASVPNILKTADDVITHADFNTIISAAAKGYAPSLATVVADTLKHAEVFEEDDTVLKHAITNIDVLFPNTKAAEPFKVYNPQGQNIDKIMAGFFKTPMSRIKNVIMDLTEDEARARGYIKGNQKLDSIESVYFRETTPGTVMRREKFDRDDIIDIAENGVDAVQFVQATQKIKLAEEIVRAAFLGDGRPLTLSDGTKNPDKISELHIRPIAKDDDLYTIKVTVDKWIHVVDKVMIAMAAYDGSGQPTLYINPFDLQGIKTLKDTQGRYLFGPNQNSNTVPTDANIAAYFGCNDVIAYRRMPRGNFIIGNLSDYAFGSSKGGEITNFDFFDIDFNQMKYLTETRLSGAIQAAKSFIFGTVTSPEQFGDLTVTAVETAKLEQFDKTGVKTSSTWLTDSDPTPDPKPKTTTTTTTTTHHD</sequence>
<evidence type="ECO:0000256" key="1">
    <source>
        <dbReference type="ARBA" id="ARBA00022612"/>
    </source>
</evidence>
<dbReference type="InterPro" id="IPR054613">
    <property type="entry name" value="Peptidase_S78_dom"/>
</dbReference>
<dbReference type="SUPFAM" id="SSF56563">
    <property type="entry name" value="Major capsid protein gp5"/>
    <property type="match status" value="1"/>
</dbReference>
<evidence type="ECO:0000313" key="10">
    <source>
        <dbReference type="Proteomes" id="UP000001679"/>
    </source>
</evidence>
<dbReference type="EMBL" id="EU081845">
    <property type="protein sequence ID" value="ABV91217.1"/>
    <property type="molecule type" value="Genomic_DNA"/>
</dbReference>
<reference evidence="9 10" key="1">
    <citation type="journal article" date="2008" name="Virology">
        <title>Characterization of 1706, a virulent phage from Lactococcus lactis with similarities to prophages from other Firmicutes.</title>
        <authorList>
            <person name="Garneau J.E."/>
            <person name="Tremblay D.M."/>
            <person name="Moineau S."/>
        </authorList>
    </citation>
    <scope>NUCLEOTIDE SEQUENCE</scope>
</reference>
<protein>
    <submittedName>
        <fullName evidence="9">Putative capsid protein/putative protease</fullName>
    </submittedName>
</protein>
<accession>B2BTH4</accession>
<dbReference type="Proteomes" id="UP000001679">
    <property type="component" value="Segment"/>
</dbReference>
<evidence type="ECO:0000259" key="7">
    <source>
        <dbReference type="Pfam" id="PF04586"/>
    </source>
</evidence>
<evidence type="ECO:0000256" key="5">
    <source>
        <dbReference type="ARBA" id="ARBA00023045"/>
    </source>
</evidence>
<feature type="compositionally biased region" description="Low complexity" evidence="6">
    <location>
        <begin position="674"/>
        <end position="686"/>
    </location>
</feature>
<feature type="domain" description="Phage capsid-like C-terminal" evidence="8">
    <location>
        <begin position="494"/>
        <end position="627"/>
    </location>
</feature>
<keyword evidence="2 9" id="KW-0645">Protease</keyword>
<keyword evidence="10" id="KW-1185">Reference proteome</keyword>
<dbReference type="Gene3D" id="3.30.2320.10">
    <property type="entry name" value="hypothetical protein PF0899 domain"/>
    <property type="match status" value="1"/>
</dbReference>
<dbReference type="Pfam" id="PF04586">
    <property type="entry name" value="Peptidase_S78"/>
    <property type="match status" value="1"/>
</dbReference>
<keyword evidence="4" id="KW-0118">Viral capsid assembly</keyword>
<evidence type="ECO:0000256" key="4">
    <source>
        <dbReference type="ARBA" id="ARBA00022950"/>
    </source>
</evidence>
<dbReference type="GO" id="GO:0008233">
    <property type="term" value="F:peptidase activity"/>
    <property type="evidence" value="ECO:0007669"/>
    <property type="project" value="UniProtKB-KW"/>
</dbReference>
<feature type="compositionally biased region" description="Acidic residues" evidence="6">
    <location>
        <begin position="218"/>
        <end position="237"/>
    </location>
</feature>
<proteinExistence type="predicted"/>
<dbReference type="Pfam" id="PF05065">
    <property type="entry name" value="Phage_capsid"/>
    <property type="match status" value="1"/>
</dbReference>
<evidence type="ECO:0000256" key="2">
    <source>
        <dbReference type="ARBA" id="ARBA00022670"/>
    </source>
</evidence>
<evidence type="ECO:0000256" key="3">
    <source>
        <dbReference type="ARBA" id="ARBA00022801"/>
    </source>
</evidence>
<evidence type="ECO:0000313" key="9">
    <source>
        <dbReference type="EMBL" id="ABV91217.1"/>
    </source>
</evidence>
<dbReference type="InterPro" id="IPR054612">
    <property type="entry name" value="Phage_capsid-like_C"/>
</dbReference>
<dbReference type="GO" id="GO:0006508">
    <property type="term" value="P:proteolysis"/>
    <property type="evidence" value="ECO:0007669"/>
    <property type="project" value="UniProtKB-KW"/>
</dbReference>
<dbReference type="GeneID" id="6218840"/>
<keyword evidence="5" id="KW-1273">Viral capsid maturation</keyword>
<evidence type="ECO:0000259" key="8">
    <source>
        <dbReference type="Pfam" id="PF05065"/>
    </source>
</evidence>
<keyword evidence="1" id="KW-1188">Viral release from host cell</keyword>